<feature type="region of interest" description="Disordered" evidence="3">
    <location>
        <begin position="480"/>
        <end position="499"/>
    </location>
</feature>
<dbReference type="PANTHER" id="PTHR46093:SF18">
    <property type="entry name" value="FIBRONECTIN TYPE-III DOMAIN-CONTAINING PROTEIN"/>
    <property type="match status" value="1"/>
</dbReference>
<dbReference type="EMBL" id="CP069031">
    <property type="protein sequence ID" value="QRC99122.1"/>
    <property type="molecule type" value="Genomic_DNA"/>
</dbReference>
<dbReference type="VEuPathDB" id="FungiDB:JI435_064610"/>
<sequence length="657" mass="71350">MVSMLRLLRHNEASALCLVLSIVWTSTTVDAQATRSFRLNPVTNFCSRWWSQSVVKNDILYIDSGVQTWNGTDIRGPIIGINSYMITIPLASTWDWKLNITETVQAKNVTNPNTGTLPPSQIRGAMFHGPNNQAEVYVYGGTTFMGNQSFEAYTRPDSSAYPLWSYTYGASTPWGQYAGDTAWMPNHGAATEAIDQGLAFYLNGQIDWGTSSKTFDILPKTDAIYVPIQGMLILDLNTQSARNLSTSKLRGGAPRVGGTMEYIASIGDNGVLVALGGQIQANLSSSFANVKTGSLIDFATVDLFDIGSYFGDPDSNGTWYSQKTTGEVPKARIDFCTVAISAPDNSSHHIYLYGGIDPITNAAFDDVLILTLPSFTWTNVWPIGEAPRWGHNCHVAGKRQMITVGGNNTNGLTCDWETKGVAVWELTSLTWGSVFLNNLTEFQVPQKVLSATGGNANGNATNKDPALGWTDQGLKKVFATPRRYNLPDNTTSPTSRKSNTAAIAGGTVGGIAFLALIALAAFLFRRQHRKHHGPHELHNSSSPTASASKNKFELQAVNENSPAELFGNDPRELESPRQVVEAENVSSTTRAELPGTNTVRGGVHGVPIVRTPGDELPERPEYVAGLRRLERDGTGVKEVAIVDKIEEEEKKPGNTEI</sequence>
<protein>
    <submittedName>
        <fullName evidence="6">Uncharacterized protein</fullName>
    </submittedName>
</protein>
<evidence type="ECO:0000313" key="7">
    <source>
        <dbReference type="Proteomes" id="UP000663193"/>
    </source>
</evidence>
<dbReference type="Proteomes" id="UP000663193">
    <property type="component" value="Chromosome 9"/>
</dbReference>
<dbReference type="OrthoDB" id="10251809at2759"/>
<proteinExistence type="predicted"/>
<keyword evidence="4" id="KW-0472">Membrane</keyword>
<dbReference type="Gene3D" id="2.120.10.80">
    <property type="entry name" value="Kelch-type beta propeller"/>
    <property type="match status" value="1"/>
</dbReference>
<dbReference type="InterPro" id="IPR011043">
    <property type="entry name" value="Gal_Oxase/kelch_b-propeller"/>
</dbReference>
<organism evidence="6 7">
    <name type="scientific">Phaeosphaeria nodorum (strain SN15 / ATCC MYA-4574 / FGSC 10173)</name>
    <name type="common">Glume blotch fungus</name>
    <name type="synonym">Parastagonospora nodorum</name>
    <dbReference type="NCBI Taxonomy" id="321614"/>
    <lineage>
        <taxon>Eukaryota</taxon>
        <taxon>Fungi</taxon>
        <taxon>Dikarya</taxon>
        <taxon>Ascomycota</taxon>
        <taxon>Pezizomycotina</taxon>
        <taxon>Dothideomycetes</taxon>
        <taxon>Pleosporomycetidae</taxon>
        <taxon>Pleosporales</taxon>
        <taxon>Pleosporineae</taxon>
        <taxon>Phaeosphaeriaceae</taxon>
        <taxon>Parastagonospora</taxon>
    </lineage>
</organism>
<evidence type="ECO:0000256" key="1">
    <source>
        <dbReference type="ARBA" id="ARBA00022441"/>
    </source>
</evidence>
<accession>A0A7U2F5H5</accession>
<dbReference type="SUPFAM" id="SSF50965">
    <property type="entry name" value="Galactose oxidase, central domain"/>
    <property type="match status" value="1"/>
</dbReference>
<dbReference type="InterPro" id="IPR015915">
    <property type="entry name" value="Kelch-typ_b-propeller"/>
</dbReference>
<evidence type="ECO:0000256" key="4">
    <source>
        <dbReference type="SAM" id="Phobius"/>
    </source>
</evidence>
<keyword evidence="5" id="KW-0732">Signal</keyword>
<feature type="compositionally biased region" description="Polar residues" evidence="3">
    <location>
        <begin position="584"/>
        <end position="599"/>
    </location>
</feature>
<name>A0A7U2F5H5_PHANO</name>
<feature type="chain" id="PRO_5031259711" evidence="5">
    <location>
        <begin position="32"/>
        <end position="657"/>
    </location>
</feature>
<dbReference type="OMA" id="GKRQMIT"/>
<feature type="transmembrane region" description="Helical" evidence="4">
    <location>
        <begin position="501"/>
        <end position="524"/>
    </location>
</feature>
<evidence type="ECO:0000256" key="5">
    <source>
        <dbReference type="SAM" id="SignalP"/>
    </source>
</evidence>
<dbReference type="AlphaFoldDB" id="A0A7U2F5H5"/>
<gene>
    <name evidence="6" type="ORF">JI435_064610</name>
</gene>
<evidence type="ECO:0000256" key="2">
    <source>
        <dbReference type="ARBA" id="ARBA00022737"/>
    </source>
</evidence>
<evidence type="ECO:0000313" key="6">
    <source>
        <dbReference type="EMBL" id="QRC99122.1"/>
    </source>
</evidence>
<keyword evidence="2" id="KW-0677">Repeat</keyword>
<evidence type="ECO:0000256" key="3">
    <source>
        <dbReference type="SAM" id="MobiDB-lite"/>
    </source>
</evidence>
<keyword evidence="4" id="KW-1133">Transmembrane helix</keyword>
<feature type="compositionally biased region" description="Polar residues" evidence="3">
    <location>
        <begin position="487"/>
        <end position="499"/>
    </location>
</feature>
<keyword evidence="7" id="KW-1185">Reference proteome</keyword>
<feature type="signal peptide" evidence="5">
    <location>
        <begin position="1"/>
        <end position="31"/>
    </location>
</feature>
<keyword evidence="4" id="KW-0812">Transmembrane</keyword>
<reference evidence="7" key="1">
    <citation type="journal article" date="2021" name="BMC Genomics">
        <title>Chromosome-level genome assembly and manually-curated proteome of model necrotroph Parastagonospora nodorum Sn15 reveals a genome-wide trove of candidate effector homologs, and redundancy of virulence-related functions within an accessory chromosome.</title>
        <authorList>
            <person name="Bertazzoni S."/>
            <person name="Jones D.A.B."/>
            <person name="Phan H.T."/>
            <person name="Tan K.-C."/>
            <person name="Hane J.K."/>
        </authorList>
    </citation>
    <scope>NUCLEOTIDE SEQUENCE [LARGE SCALE GENOMIC DNA]</scope>
    <source>
        <strain evidence="7">SN15 / ATCC MYA-4574 / FGSC 10173)</strain>
    </source>
</reference>
<keyword evidence="1" id="KW-0880">Kelch repeat</keyword>
<feature type="region of interest" description="Disordered" evidence="3">
    <location>
        <begin position="582"/>
        <end position="606"/>
    </location>
</feature>
<dbReference type="PANTHER" id="PTHR46093">
    <property type="entry name" value="ACYL-COA-BINDING DOMAIN-CONTAINING PROTEIN 5"/>
    <property type="match status" value="1"/>
</dbReference>